<accession>A0ABV2AMY5</accession>
<gene>
    <name evidence="1" type="ORF">MHBO_002616</name>
</gene>
<proteinExistence type="predicted"/>
<name>A0ABV2AMY5_9EUKA</name>
<dbReference type="EMBL" id="JBDODL010001018">
    <property type="protein sequence ID" value="MES1921012.1"/>
    <property type="molecule type" value="Genomic_DNA"/>
</dbReference>
<evidence type="ECO:0000313" key="1">
    <source>
        <dbReference type="EMBL" id="MES1921012.1"/>
    </source>
</evidence>
<organism evidence="1 2">
    <name type="scientific">Bonamia ostreae</name>
    <dbReference type="NCBI Taxonomy" id="126728"/>
    <lineage>
        <taxon>Eukaryota</taxon>
        <taxon>Sar</taxon>
        <taxon>Rhizaria</taxon>
        <taxon>Endomyxa</taxon>
        <taxon>Ascetosporea</taxon>
        <taxon>Haplosporida</taxon>
        <taxon>Bonamia</taxon>
    </lineage>
</organism>
<dbReference type="Proteomes" id="UP001439008">
    <property type="component" value="Unassembled WGS sequence"/>
</dbReference>
<reference evidence="1 2" key="1">
    <citation type="journal article" date="2024" name="BMC Biol.">
        <title>Comparative genomics of Ascetosporea gives new insight into the evolutionary basis for animal parasitism in Rhizaria.</title>
        <authorList>
            <person name="Hiltunen Thoren M."/>
            <person name="Onut-Brannstrom I."/>
            <person name="Alfjorden A."/>
            <person name="Peckova H."/>
            <person name="Swords F."/>
            <person name="Hooper C."/>
            <person name="Holzer A.S."/>
            <person name="Bass D."/>
            <person name="Burki F."/>
        </authorList>
    </citation>
    <scope>NUCLEOTIDE SEQUENCE [LARGE SCALE GENOMIC DNA]</scope>
    <source>
        <strain evidence="1">20-A016</strain>
    </source>
</reference>
<comment type="caution">
    <text evidence="1">The sequence shown here is derived from an EMBL/GenBank/DDBJ whole genome shotgun (WGS) entry which is preliminary data.</text>
</comment>
<protein>
    <submittedName>
        <fullName evidence="1">Uncharacterized protein</fullName>
    </submittedName>
</protein>
<evidence type="ECO:0000313" key="2">
    <source>
        <dbReference type="Proteomes" id="UP001439008"/>
    </source>
</evidence>
<keyword evidence="2" id="KW-1185">Reference proteome</keyword>
<sequence length="61" mass="7069">MNCYVSECNGYEGYKLSKSEFPYLKCLVLIKLRKGNNCVIQQQIMLFAGDTSNHRSTRMPF</sequence>